<accession>A0ABR8BQF3</accession>
<organism evidence="1 2">
    <name type="scientific">Nostoc parmelioides FACHB-3921</name>
    <dbReference type="NCBI Taxonomy" id="2692909"/>
    <lineage>
        <taxon>Bacteria</taxon>
        <taxon>Bacillati</taxon>
        <taxon>Cyanobacteriota</taxon>
        <taxon>Cyanophyceae</taxon>
        <taxon>Nostocales</taxon>
        <taxon>Nostocaceae</taxon>
        <taxon>Nostoc</taxon>
    </lineage>
</organism>
<proteinExistence type="predicted"/>
<sequence length="93" mass="10830">MKVLVYIDFNSGDFNRHQQEFKPIEKPMSDECKEYEIYSETDNKRLWFVADYQIFPQIGWYLSTPFGVLKQVKVITLCAPQETANICALISAS</sequence>
<evidence type="ECO:0000313" key="1">
    <source>
        <dbReference type="EMBL" id="MBD2255145.1"/>
    </source>
</evidence>
<dbReference type="Proteomes" id="UP000621307">
    <property type="component" value="Unassembled WGS sequence"/>
</dbReference>
<dbReference type="EMBL" id="JACJQL010000079">
    <property type="protein sequence ID" value="MBD2255145.1"/>
    <property type="molecule type" value="Genomic_DNA"/>
</dbReference>
<gene>
    <name evidence="1" type="ORF">H6G14_28400</name>
</gene>
<dbReference type="RefSeq" id="WP_190571819.1">
    <property type="nucleotide sequence ID" value="NZ_JACJQL010000079.1"/>
</dbReference>
<name>A0ABR8BQF3_9NOSO</name>
<protein>
    <submittedName>
        <fullName evidence="1">Uncharacterized protein</fullName>
    </submittedName>
</protein>
<evidence type="ECO:0000313" key="2">
    <source>
        <dbReference type="Proteomes" id="UP000621307"/>
    </source>
</evidence>
<reference evidence="1 2" key="1">
    <citation type="journal article" date="2020" name="ISME J.">
        <title>Comparative genomics reveals insights into cyanobacterial evolution and habitat adaptation.</title>
        <authorList>
            <person name="Chen M.Y."/>
            <person name="Teng W.K."/>
            <person name="Zhao L."/>
            <person name="Hu C.X."/>
            <person name="Zhou Y.K."/>
            <person name="Han B.P."/>
            <person name="Song L.R."/>
            <person name="Shu W.S."/>
        </authorList>
    </citation>
    <scope>NUCLEOTIDE SEQUENCE [LARGE SCALE GENOMIC DNA]</scope>
    <source>
        <strain evidence="1 2">FACHB-3921</strain>
    </source>
</reference>
<comment type="caution">
    <text evidence="1">The sequence shown here is derived from an EMBL/GenBank/DDBJ whole genome shotgun (WGS) entry which is preliminary data.</text>
</comment>
<keyword evidence="2" id="KW-1185">Reference proteome</keyword>